<evidence type="ECO:0000313" key="2">
    <source>
        <dbReference type="Proteomes" id="UP000644441"/>
    </source>
</evidence>
<proteinExistence type="predicted"/>
<protein>
    <submittedName>
        <fullName evidence="1">Uncharacterized protein</fullName>
    </submittedName>
</protein>
<name>A0ABS0AEU4_9GAMM</name>
<accession>A0ABS0AEU4</accession>
<sequence>MSSGIGIELCRRVARYQADDLLKVMGYGAPTQKSRRRLKNVVENPDLGLGSGNFDFKYSDQAFLKALGVVLGLDQRALTEHMAAIIAEQDEEKKAFRPYVWVDTDFQRTSQPVFALAACESQRYLRFGRDFWRLPLHDQLLRARRRIRSHIRDTAGELGIWGAIQRYWFFHKEEQALLLSRDGRVIGERHGPVPSRSKLSPSVEEIIS</sequence>
<dbReference type="RefSeq" id="WP_194855574.1">
    <property type="nucleotide sequence ID" value="NZ_ARXR01000007.1"/>
</dbReference>
<gene>
    <name evidence="1" type="ORF">ISO4_01266</name>
</gene>
<dbReference type="EMBL" id="ARXR01000007">
    <property type="protein sequence ID" value="MBF5052664.1"/>
    <property type="molecule type" value="Genomic_DNA"/>
</dbReference>
<keyword evidence="2" id="KW-1185">Reference proteome</keyword>
<comment type="caution">
    <text evidence="1">The sequence shown here is derived from an EMBL/GenBank/DDBJ whole genome shotgun (WGS) entry which is preliminary data.</text>
</comment>
<evidence type="ECO:0000313" key="1">
    <source>
        <dbReference type="EMBL" id="MBF5052664.1"/>
    </source>
</evidence>
<dbReference type="Proteomes" id="UP000644441">
    <property type="component" value="Unassembled WGS sequence"/>
</dbReference>
<organism evidence="1 2">
    <name type="scientific">Alloalcanivorax venustensis ISO4</name>
    <dbReference type="NCBI Taxonomy" id="1177184"/>
    <lineage>
        <taxon>Bacteria</taxon>
        <taxon>Pseudomonadati</taxon>
        <taxon>Pseudomonadota</taxon>
        <taxon>Gammaproteobacteria</taxon>
        <taxon>Oceanospirillales</taxon>
        <taxon>Alcanivoracaceae</taxon>
        <taxon>Alloalcanivorax</taxon>
    </lineage>
</organism>
<reference evidence="1 2" key="1">
    <citation type="submission" date="2012-09" db="EMBL/GenBank/DDBJ databases">
        <title>Genome Sequence of alkane-degrading Bacterium Alcanivorax venustensis ISO4.</title>
        <authorList>
            <person name="Lai Q."/>
            <person name="Shao Z."/>
        </authorList>
    </citation>
    <scope>NUCLEOTIDE SEQUENCE [LARGE SCALE GENOMIC DNA]</scope>
    <source>
        <strain evidence="1 2">ISO4</strain>
    </source>
</reference>